<dbReference type="EMBL" id="QGKV02000759">
    <property type="protein sequence ID" value="KAF3561048.1"/>
    <property type="molecule type" value="Genomic_DNA"/>
</dbReference>
<gene>
    <name evidence="7" type="ORF">DY000_02018115</name>
</gene>
<dbReference type="PANTHER" id="PTHR31973">
    <property type="entry name" value="POLYPROTEIN, PUTATIVE-RELATED"/>
    <property type="match status" value="1"/>
</dbReference>
<name>A0ABQ7CNX2_BRACR</name>
<dbReference type="Proteomes" id="UP000266723">
    <property type="component" value="Unassembled WGS sequence"/>
</dbReference>
<feature type="region of interest" description="Disordered" evidence="5">
    <location>
        <begin position="40"/>
        <end position="87"/>
    </location>
</feature>
<evidence type="ECO:0000256" key="4">
    <source>
        <dbReference type="PROSITE-ProRule" id="PRU00325"/>
    </source>
</evidence>
<dbReference type="PROSITE" id="PS50966">
    <property type="entry name" value="ZF_SWIM"/>
    <property type="match status" value="1"/>
</dbReference>
<feature type="compositionally biased region" description="Acidic residues" evidence="5">
    <location>
        <begin position="330"/>
        <end position="367"/>
    </location>
</feature>
<keyword evidence="1" id="KW-0479">Metal-binding</keyword>
<keyword evidence="8" id="KW-1185">Reference proteome</keyword>
<keyword evidence="3" id="KW-0862">Zinc</keyword>
<dbReference type="Pfam" id="PF03108">
    <property type="entry name" value="DBD_Tnp_Mut"/>
    <property type="match status" value="1"/>
</dbReference>
<dbReference type="InterPro" id="IPR007527">
    <property type="entry name" value="Znf_SWIM"/>
</dbReference>
<evidence type="ECO:0000256" key="5">
    <source>
        <dbReference type="SAM" id="MobiDB-lite"/>
    </source>
</evidence>
<reference evidence="7 8" key="1">
    <citation type="journal article" date="2020" name="BMC Genomics">
        <title>Intraspecific diversification of the crop wild relative Brassica cretica Lam. using demographic model selection.</title>
        <authorList>
            <person name="Kioukis A."/>
            <person name="Michalopoulou V.A."/>
            <person name="Briers L."/>
            <person name="Pirintsos S."/>
            <person name="Studholme D.J."/>
            <person name="Pavlidis P."/>
            <person name="Sarris P.F."/>
        </authorList>
    </citation>
    <scope>NUCLEOTIDE SEQUENCE [LARGE SCALE GENOMIC DNA]</scope>
    <source>
        <strain evidence="8">cv. PFS-1207/04</strain>
    </source>
</reference>
<evidence type="ECO:0000259" key="6">
    <source>
        <dbReference type="PROSITE" id="PS50966"/>
    </source>
</evidence>
<dbReference type="SMART" id="SM00575">
    <property type="entry name" value="ZnF_PMZ"/>
    <property type="match status" value="1"/>
</dbReference>
<sequence length="847" mass="96516">MMQAPDIPPIHVTSDRQVRNLLEITKTHGVRLCVSSRSKVETVSEFSEEDDEVHEADECFGDDDDDLVEDENHDGEEDDGEEDDGEEDFGISIVAEVDENGEDYGVYGKVEDEEEEDDDMCFEDIKKIEGGSPNGNSIYINQSFVSKDALLSELRLTAVRFRFSFRIYKSTKTLFVTKCPVSGCQWKWRHCTPKNVGRLFINRVRIIDGLNPQHITDAMKNMFGMTLDYTTSYRALLYAQTLMMRQLHAVYGEWLLKDCRWDFVVDNVKGGRIFFFGEGSTHAELLAMAQEDFNLDMSTKSVEITYSLPAEMMLAPDTLPIHVETVSEFREEDDEADECFEDDDDDLVEDENHDGEEDDGKEDDGEEDAGISIVAEADENGGDYSFYGKVEDEDEEDDDMCFEDIKKIEGGRSKIYKSTKTLLVTTCPVSGCQWKVRAGVKRGTNTFWVTKYVKKYTCSVGDRLAQRRHCTPKYVVEKIPCFHAIAAGTSVGLHISTLVCPVYSKDFLFAGYSENIYPCAGQQVEERTCFPPEVKRGPGRQKKSRWQSWLELSRMRGRKPRKQHRAYRCSKCKETGHTKPQYIEKIEGGRSNGNSIYVNQSFVSKDALLSELRLTAVRFKFSFRIYKSTKTLLVTTCPVSGCQWKVRASVKHGTNTFWVTKYVEKHTCSAGDRLAQRRHCTPKYVGRLFIDRVGIIDGLNPQHITDAMKNMFGMRLDYTTSYIALLYAQTLCDCGVYAVEKIPCSHAIAAGTSAGLDISTLVCPVYPKDFLFAGYSENIYPCVGQQVEERTCFPPDVKRGPGRLKKSRRQFWLELSRMRGRKPRKQHRVYRCSKCKETGHTKPQCKK</sequence>
<feature type="domain" description="SWIM-type" evidence="6">
    <location>
        <begin position="712"/>
        <end position="755"/>
    </location>
</feature>
<evidence type="ECO:0000256" key="1">
    <source>
        <dbReference type="ARBA" id="ARBA00022723"/>
    </source>
</evidence>
<organism evidence="7 8">
    <name type="scientific">Brassica cretica</name>
    <name type="common">Mustard</name>
    <dbReference type="NCBI Taxonomy" id="69181"/>
    <lineage>
        <taxon>Eukaryota</taxon>
        <taxon>Viridiplantae</taxon>
        <taxon>Streptophyta</taxon>
        <taxon>Embryophyta</taxon>
        <taxon>Tracheophyta</taxon>
        <taxon>Spermatophyta</taxon>
        <taxon>Magnoliopsida</taxon>
        <taxon>eudicotyledons</taxon>
        <taxon>Gunneridae</taxon>
        <taxon>Pentapetalae</taxon>
        <taxon>rosids</taxon>
        <taxon>malvids</taxon>
        <taxon>Brassicales</taxon>
        <taxon>Brassicaceae</taxon>
        <taxon>Brassiceae</taxon>
        <taxon>Brassica</taxon>
    </lineage>
</organism>
<evidence type="ECO:0000256" key="3">
    <source>
        <dbReference type="ARBA" id="ARBA00022833"/>
    </source>
</evidence>
<evidence type="ECO:0000313" key="7">
    <source>
        <dbReference type="EMBL" id="KAF3561048.1"/>
    </source>
</evidence>
<evidence type="ECO:0000313" key="8">
    <source>
        <dbReference type="Proteomes" id="UP000266723"/>
    </source>
</evidence>
<dbReference type="InterPro" id="IPR004332">
    <property type="entry name" value="Transposase_MuDR"/>
</dbReference>
<feature type="compositionally biased region" description="Acidic residues" evidence="5">
    <location>
        <begin position="46"/>
        <end position="87"/>
    </location>
</feature>
<accession>A0ABQ7CNX2</accession>
<feature type="region of interest" description="Disordered" evidence="5">
    <location>
        <begin position="328"/>
        <end position="367"/>
    </location>
</feature>
<comment type="caution">
    <text evidence="7">The sequence shown here is derived from an EMBL/GenBank/DDBJ whole genome shotgun (WGS) entry which is preliminary data.</text>
</comment>
<protein>
    <recommendedName>
        <fullName evidence="6">SWIM-type domain-containing protein</fullName>
    </recommendedName>
</protein>
<proteinExistence type="predicted"/>
<dbReference type="SMART" id="SM00343">
    <property type="entry name" value="ZnF_C2HC"/>
    <property type="match status" value="2"/>
</dbReference>
<keyword evidence="2 4" id="KW-0863">Zinc-finger</keyword>
<dbReference type="InterPro" id="IPR001878">
    <property type="entry name" value="Znf_CCHC"/>
</dbReference>
<dbReference type="PANTHER" id="PTHR31973:SF187">
    <property type="entry name" value="MUTATOR TRANSPOSASE MUDRA PROTEIN"/>
    <property type="match status" value="1"/>
</dbReference>
<dbReference type="Pfam" id="PF04434">
    <property type="entry name" value="SWIM"/>
    <property type="match status" value="1"/>
</dbReference>
<dbReference type="InterPro" id="IPR006564">
    <property type="entry name" value="Znf_PMZ"/>
</dbReference>
<evidence type="ECO:0000256" key="2">
    <source>
        <dbReference type="ARBA" id="ARBA00022771"/>
    </source>
</evidence>